<dbReference type="GO" id="GO:0003677">
    <property type="term" value="F:DNA binding"/>
    <property type="evidence" value="ECO:0007669"/>
    <property type="project" value="UniProtKB-UniRule"/>
</dbReference>
<dbReference type="Gene3D" id="1.10.10.10">
    <property type="entry name" value="Winged helix-like DNA-binding domain superfamily/Winged helix DNA-binding domain"/>
    <property type="match status" value="1"/>
</dbReference>
<dbReference type="EMBL" id="CP095338">
    <property type="protein sequence ID" value="XAG21519.1"/>
    <property type="molecule type" value="Genomic_DNA"/>
</dbReference>
<dbReference type="SUPFAM" id="SSF46894">
    <property type="entry name" value="C-terminal effector domain of the bipartite response regulators"/>
    <property type="match status" value="1"/>
</dbReference>
<proteinExistence type="predicted"/>
<keyword evidence="3" id="KW-0472">Membrane</keyword>
<organism evidence="5">
    <name type="scientific">bacterium 19PA01SH03</name>
    <dbReference type="NCBI Taxonomy" id="2920705"/>
    <lineage>
        <taxon>Bacteria</taxon>
    </lineage>
</organism>
<feature type="transmembrane region" description="Helical" evidence="3">
    <location>
        <begin position="174"/>
        <end position="194"/>
    </location>
</feature>
<dbReference type="Gene3D" id="1.25.40.10">
    <property type="entry name" value="Tetratricopeptide repeat domain"/>
    <property type="match status" value="1"/>
</dbReference>
<keyword evidence="3" id="KW-0812">Transmembrane</keyword>
<dbReference type="GO" id="GO:0006355">
    <property type="term" value="P:regulation of DNA-templated transcription"/>
    <property type="evidence" value="ECO:0007669"/>
    <property type="project" value="InterPro"/>
</dbReference>
<dbReference type="InterPro" id="IPR001867">
    <property type="entry name" value="OmpR/PhoB-type_DNA-bd"/>
</dbReference>
<keyword evidence="3" id="KW-1133">Transmembrane helix</keyword>
<reference evidence="5" key="1">
    <citation type="submission" date="2022-03" db="EMBL/GenBank/DDBJ databases">
        <title>Sea Food Isolates.</title>
        <authorList>
            <person name="Li c."/>
        </authorList>
    </citation>
    <scope>NUCLEOTIDE SEQUENCE</scope>
    <source>
        <strain evidence="5">19PA01SH03</strain>
    </source>
</reference>
<feature type="domain" description="OmpR/PhoB-type" evidence="4">
    <location>
        <begin position="3"/>
        <end position="102"/>
    </location>
</feature>
<name>A0AAU6SNL5_UNCXX</name>
<feature type="DNA-binding region" description="OmpR/PhoB-type" evidence="2">
    <location>
        <begin position="3"/>
        <end position="102"/>
    </location>
</feature>
<dbReference type="SMART" id="SM00862">
    <property type="entry name" value="Trans_reg_C"/>
    <property type="match status" value="1"/>
</dbReference>
<evidence type="ECO:0000259" key="4">
    <source>
        <dbReference type="PROSITE" id="PS51755"/>
    </source>
</evidence>
<dbReference type="Pfam" id="PF00486">
    <property type="entry name" value="Trans_reg_C"/>
    <property type="match status" value="1"/>
</dbReference>
<evidence type="ECO:0000256" key="1">
    <source>
        <dbReference type="ARBA" id="ARBA00023125"/>
    </source>
</evidence>
<dbReference type="CDD" id="cd00383">
    <property type="entry name" value="trans_reg_C"/>
    <property type="match status" value="1"/>
</dbReference>
<dbReference type="PROSITE" id="PS51755">
    <property type="entry name" value="OMPR_PHOB"/>
    <property type="match status" value="1"/>
</dbReference>
<sequence>MVGMHFQINDWRLNVDENKLYRQDREVSVEPRLINLLYFLAKNPGEVFCREQLIEHVWGGAIVTDQVVTQSIFELRKLLRDGREESIHYLITVPKRGYKLVASVTEIAPEPSVDDNHTLVDDDSERDVEPHQHQELDIGSTDMIFPAGPLTRALNSRKPATRRDKIEIRRWKSIAFDVLWISALIIAFGVFTYYQSETNITQAIDTHLIEFTFQETLIQDQDHIELSDGLVQKLAADIAQVSHYRVRLSKARFVAGVLPGKTVTVKIQDQAGHTYLDVEYRNNASGTTLFSRQYPLVLPQIRQVIEKASSELMQALAVPDAENKASLLMAAMPENQQALLKLVRAHHYLNVSQPSSFKEGIRLLEEALQMEPINHYLQAELLVAYYVQTALDPRQSLSVDRANQLTQQLLLAVDQGHPLSQPRIFEALALHEIIRDNPLRADAYLQQALSVRESVFGNVLLGKLAELQGDTERASEAYSEAFYMDISLETYLLCENLAFYSNLKSIDYALYRAVHPSVTTVL</sequence>
<accession>A0AAU6SNL5</accession>
<dbReference type="NCBIfam" id="NF007540">
    <property type="entry name" value="PRK10153.1"/>
    <property type="match status" value="1"/>
</dbReference>
<dbReference type="AlphaFoldDB" id="A0AAU6SNL5"/>
<evidence type="ECO:0000313" key="5">
    <source>
        <dbReference type="EMBL" id="XAG21519.1"/>
    </source>
</evidence>
<evidence type="ECO:0000256" key="3">
    <source>
        <dbReference type="SAM" id="Phobius"/>
    </source>
</evidence>
<protein>
    <submittedName>
        <fullName evidence="5">Lysine decarboxylation/transport transcriptional activator CadC</fullName>
    </submittedName>
</protein>
<dbReference type="InterPro" id="IPR011990">
    <property type="entry name" value="TPR-like_helical_dom_sf"/>
</dbReference>
<dbReference type="InterPro" id="IPR016032">
    <property type="entry name" value="Sig_transdc_resp-reg_C-effctor"/>
</dbReference>
<gene>
    <name evidence="5" type="primary">cadC</name>
    <name evidence="5" type="ORF">MRN70_01240</name>
</gene>
<dbReference type="GO" id="GO:0000160">
    <property type="term" value="P:phosphorelay signal transduction system"/>
    <property type="evidence" value="ECO:0007669"/>
    <property type="project" value="InterPro"/>
</dbReference>
<dbReference type="InterPro" id="IPR036388">
    <property type="entry name" value="WH-like_DNA-bd_sf"/>
</dbReference>
<keyword evidence="1 2" id="KW-0238">DNA-binding</keyword>
<evidence type="ECO:0000256" key="2">
    <source>
        <dbReference type="PROSITE-ProRule" id="PRU01091"/>
    </source>
</evidence>